<sequence length="614" mass="70088">MPRCGTNHAMRDLYVKLSDHMLVCCNCGSRYRLGPWIGSYTAIDRQPPAPIDRRAPITYRVHMPKKDVARLNSLRPKPKPSENPPEAVRTPSEDETDSMEVDRVPTGRTLRRRKEKVAKHLKRGANEKEKEIFRKRVFRIPLDKPFDEAYFTHRLWMFFRETRETEEDIRRMFCEAREHMRKRVTLKKKSDPGQFVIPCMVKGIEFSHALCDTGASFSILPRVMADHLGLQVQPSKELFSFVDCSQRNSGGIVRYLEVQIGNALVLVDFHVLDIKLNWNSSLLLRRAFLSTVGEVCNLQNNRLCLMLIDPHVHYNPIPVKKPQTTPRKINDPRIIAACHCGSEYEKEYSALIETHTATSIDSAQQKSTDGAEEESVETPQWHAAMILGSLIFLGVVCGFLTGIEKALLSNREEFQLSLMSKTWKSTGTRALPICTFRETRETEEDIRRMFCEAREHMRKRVTLKKKSDPGQFATPCMVKGIEFSHALCDTGASFSILPRVMADHLGLQVEPSKELFSFVDCSQRNSGGIVRDLEVQIGNTLVPVNFHVLDIKLNWNSSLLLRRALLSTVGAVCNLQNNRLCLMLIDPYVHYNPIPVKKPHNLHRTPPYACCVLP</sequence>
<evidence type="ECO:0008006" key="4">
    <source>
        <dbReference type="Google" id="ProtNLM"/>
    </source>
</evidence>
<dbReference type="Gene3D" id="2.40.70.10">
    <property type="entry name" value="Acid Proteases"/>
    <property type="match status" value="2"/>
</dbReference>
<evidence type="ECO:0000313" key="2">
    <source>
        <dbReference type="EMBL" id="KAF3564200.1"/>
    </source>
</evidence>
<dbReference type="Pfam" id="PF13650">
    <property type="entry name" value="Asp_protease_2"/>
    <property type="match status" value="2"/>
</dbReference>
<organism evidence="2 3">
    <name type="scientific">Brassica cretica</name>
    <name type="common">Mustard</name>
    <dbReference type="NCBI Taxonomy" id="69181"/>
    <lineage>
        <taxon>Eukaryota</taxon>
        <taxon>Viridiplantae</taxon>
        <taxon>Streptophyta</taxon>
        <taxon>Embryophyta</taxon>
        <taxon>Tracheophyta</taxon>
        <taxon>Spermatophyta</taxon>
        <taxon>Magnoliopsida</taxon>
        <taxon>eudicotyledons</taxon>
        <taxon>Gunneridae</taxon>
        <taxon>Pentapetalae</taxon>
        <taxon>rosids</taxon>
        <taxon>malvids</taxon>
        <taxon>Brassicales</taxon>
        <taxon>Brassicaceae</taxon>
        <taxon>Brassiceae</taxon>
        <taxon>Brassica</taxon>
    </lineage>
</organism>
<dbReference type="CDD" id="cd00303">
    <property type="entry name" value="retropepsin_like"/>
    <property type="match status" value="2"/>
</dbReference>
<comment type="caution">
    <text evidence="2">The sequence shown here is derived from an EMBL/GenBank/DDBJ whole genome shotgun (WGS) entry which is preliminary data.</text>
</comment>
<protein>
    <recommendedName>
        <fullName evidence="4">Aspartic peptidase DDI1-type domain-containing protein</fullName>
    </recommendedName>
</protein>
<feature type="compositionally biased region" description="Basic residues" evidence="1">
    <location>
        <begin position="109"/>
        <end position="123"/>
    </location>
</feature>
<dbReference type="Proteomes" id="UP000266723">
    <property type="component" value="Unassembled WGS sequence"/>
</dbReference>
<dbReference type="PANTHER" id="PTHR33067:SF31">
    <property type="entry name" value="RNA-DIRECTED DNA POLYMERASE"/>
    <property type="match status" value="1"/>
</dbReference>
<feature type="region of interest" description="Disordered" evidence="1">
    <location>
        <begin position="68"/>
        <end position="123"/>
    </location>
</feature>
<evidence type="ECO:0000256" key="1">
    <source>
        <dbReference type="SAM" id="MobiDB-lite"/>
    </source>
</evidence>
<keyword evidence="3" id="KW-1185">Reference proteome</keyword>
<dbReference type="PANTHER" id="PTHR33067">
    <property type="entry name" value="RNA-DIRECTED DNA POLYMERASE-RELATED"/>
    <property type="match status" value="1"/>
</dbReference>
<proteinExistence type="predicted"/>
<accession>A0ABQ7CYG7</accession>
<dbReference type="EMBL" id="QGKV02000759">
    <property type="protein sequence ID" value="KAF3564200.1"/>
    <property type="molecule type" value="Genomic_DNA"/>
</dbReference>
<evidence type="ECO:0000313" key="3">
    <source>
        <dbReference type="Proteomes" id="UP000266723"/>
    </source>
</evidence>
<reference evidence="2 3" key="1">
    <citation type="journal article" date="2020" name="BMC Genomics">
        <title>Intraspecific diversification of the crop wild relative Brassica cretica Lam. using demographic model selection.</title>
        <authorList>
            <person name="Kioukis A."/>
            <person name="Michalopoulou V.A."/>
            <person name="Briers L."/>
            <person name="Pirintsos S."/>
            <person name="Studholme D.J."/>
            <person name="Pavlidis P."/>
            <person name="Sarris P.F."/>
        </authorList>
    </citation>
    <scope>NUCLEOTIDE SEQUENCE [LARGE SCALE GENOMIC DNA]</scope>
    <source>
        <strain evidence="3">cv. PFS-1207/04</strain>
    </source>
</reference>
<name>A0ABQ7CYG7_BRACR</name>
<dbReference type="SUPFAM" id="SSF50630">
    <property type="entry name" value="Acid proteases"/>
    <property type="match status" value="2"/>
</dbReference>
<dbReference type="InterPro" id="IPR021109">
    <property type="entry name" value="Peptidase_aspartic_dom_sf"/>
</dbReference>
<gene>
    <name evidence="2" type="ORF">DY000_02015820</name>
</gene>